<sequence>MDLLLLGALLLIMLLLSIFWYKNASWNLGGKAPALPPGPRGLPIVGYLPFMGSDMLRKLTDLYHKYGPIYKLRLGSKLAVVITSPSLVKQVLRDQDLIFAHRDPTVAGFTYSRGAKDVVFSPPNSSWRAMRKVLVKETQSSSGLDASYQLRKEQLRKAIGYVYSKSGEAVGFGELVFQTQVNVVMNLMWGGIGSEERLGTEFKALNSEISHLLAKPNVSDFFPLISWLDLQGVKKQMGKVVDSLDKILESFINEREKLSGSSLVKNEVGRKDFLQTVLELKENKDSDLPTLSRDQLKSLLSEIVSGGSDTAATTVDFAMAELLNSPEAMREVQKELSDVVGMSNMVEEFHLPKLHYLKAVIKETFRLHPPVPFLVPRSPLQNSTVGEYTIPKGTKILINVWAIHRDPSIWDSPGEFKPERFLHDDAADFKGNSFQFIPFGSGRRICPGLPLAERMVAYFLASFLHSFDWKSEDGKKLDMSETVGIVLAKTNPTVAIPTPRLTDASLYI</sequence>
<evidence type="ECO:0008006" key="13">
    <source>
        <dbReference type="Google" id="ProtNLM"/>
    </source>
</evidence>
<dbReference type="PRINTS" id="PR00385">
    <property type="entry name" value="P450"/>
</dbReference>
<dbReference type="GO" id="GO:0016705">
    <property type="term" value="F:oxidoreductase activity, acting on paired donors, with incorporation or reduction of molecular oxygen"/>
    <property type="evidence" value="ECO:0007669"/>
    <property type="project" value="InterPro"/>
</dbReference>
<dbReference type="GO" id="GO:0020037">
    <property type="term" value="F:heme binding"/>
    <property type="evidence" value="ECO:0007669"/>
    <property type="project" value="InterPro"/>
</dbReference>
<comment type="cofactor">
    <cofactor evidence="1 9">
        <name>heme</name>
        <dbReference type="ChEBI" id="CHEBI:30413"/>
    </cofactor>
</comment>
<dbReference type="PANTHER" id="PTHR47951">
    <property type="entry name" value="OS08G0547900 PROTEIN"/>
    <property type="match status" value="1"/>
</dbReference>
<dbReference type="GO" id="GO:0016020">
    <property type="term" value="C:membrane"/>
    <property type="evidence" value="ECO:0007669"/>
    <property type="project" value="UniProtKB-SubCell"/>
</dbReference>
<dbReference type="InterPro" id="IPR001128">
    <property type="entry name" value="Cyt_P450"/>
</dbReference>
<evidence type="ECO:0000256" key="6">
    <source>
        <dbReference type="ARBA" id="ARBA00023002"/>
    </source>
</evidence>
<dbReference type="InterPro" id="IPR017972">
    <property type="entry name" value="Cyt_P450_CS"/>
</dbReference>
<evidence type="ECO:0000256" key="8">
    <source>
        <dbReference type="ARBA" id="ARBA00023033"/>
    </source>
</evidence>
<keyword evidence="6 10" id="KW-0560">Oxidoreductase</keyword>
<dbReference type="Gene3D" id="1.10.630.10">
    <property type="entry name" value="Cytochrome P450"/>
    <property type="match status" value="1"/>
</dbReference>
<comment type="similarity">
    <text evidence="3 10">Belongs to the cytochrome P450 family.</text>
</comment>
<evidence type="ECO:0000256" key="10">
    <source>
        <dbReference type="RuleBase" id="RU000461"/>
    </source>
</evidence>
<dbReference type="SUPFAM" id="SSF48264">
    <property type="entry name" value="Cytochrome P450"/>
    <property type="match status" value="1"/>
</dbReference>
<comment type="caution">
    <text evidence="11">The sequence shown here is derived from an EMBL/GenBank/DDBJ whole genome shotgun (WGS) entry which is preliminary data.</text>
</comment>
<dbReference type="AlphaFoldDB" id="A0AAD4IV51"/>
<dbReference type="GO" id="GO:0004497">
    <property type="term" value="F:monooxygenase activity"/>
    <property type="evidence" value="ECO:0007669"/>
    <property type="project" value="UniProtKB-KW"/>
</dbReference>
<dbReference type="Pfam" id="PF00067">
    <property type="entry name" value="p450"/>
    <property type="match status" value="1"/>
</dbReference>
<keyword evidence="12" id="KW-1185">Reference proteome</keyword>
<evidence type="ECO:0000256" key="5">
    <source>
        <dbReference type="ARBA" id="ARBA00022723"/>
    </source>
</evidence>
<evidence type="ECO:0000256" key="1">
    <source>
        <dbReference type="ARBA" id="ARBA00001971"/>
    </source>
</evidence>
<protein>
    <recommendedName>
        <fullName evidence="13">Cytochrome P450</fullName>
    </recommendedName>
</protein>
<evidence type="ECO:0000313" key="11">
    <source>
        <dbReference type="EMBL" id="KAH6822152.1"/>
    </source>
</evidence>
<evidence type="ECO:0000256" key="7">
    <source>
        <dbReference type="ARBA" id="ARBA00023004"/>
    </source>
</evidence>
<feature type="binding site" description="axial binding residue" evidence="9">
    <location>
        <position position="446"/>
    </location>
    <ligand>
        <name>heme</name>
        <dbReference type="ChEBI" id="CHEBI:30413"/>
    </ligand>
    <ligandPart>
        <name>Fe</name>
        <dbReference type="ChEBI" id="CHEBI:18248"/>
    </ligandPart>
</feature>
<dbReference type="Proteomes" id="UP001190926">
    <property type="component" value="Unassembled WGS sequence"/>
</dbReference>
<dbReference type="PROSITE" id="PS00086">
    <property type="entry name" value="CYTOCHROME_P450"/>
    <property type="match status" value="1"/>
</dbReference>
<reference evidence="11 12" key="1">
    <citation type="journal article" date="2021" name="Nat. Commun.">
        <title>Incipient diploidization of the medicinal plant Perilla within 10,000 years.</title>
        <authorList>
            <person name="Zhang Y."/>
            <person name="Shen Q."/>
            <person name="Leng L."/>
            <person name="Zhang D."/>
            <person name="Chen S."/>
            <person name="Shi Y."/>
            <person name="Ning Z."/>
            <person name="Chen S."/>
        </authorList>
    </citation>
    <scope>NUCLEOTIDE SEQUENCE [LARGE SCALE GENOMIC DNA]</scope>
    <source>
        <strain evidence="12">cv. PC099</strain>
    </source>
</reference>
<keyword evidence="7 9" id="KW-0408">Iron</keyword>
<evidence type="ECO:0000313" key="12">
    <source>
        <dbReference type="Proteomes" id="UP001190926"/>
    </source>
</evidence>
<dbReference type="EMBL" id="SDAM02001569">
    <property type="protein sequence ID" value="KAH6822152.1"/>
    <property type="molecule type" value="Genomic_DNA"/>
</dbReference>
<keyword evidence="4 9" id="KW-0349">Heme</keyword>
<organism evidence="11 12">
    <name type="scientific">Perilla frutescens var. hirtella</name>
    <name type="common">Perilla citriodora</name>
    <name type="synonym">Perilla setoyensis</name>
    <dbReference type="NCBI Taxonomy" id="608512"/>
    <lineage>
        <taxon>Eukaryota</taxon>
        <taxon>Viridiplantae</taxon>
        <taxon>Streptophyta</taxon>
        <taxon>Embryophyta</taxon>
        <taxon>Tracheophyta</taxon>
        <taxon>Spermatophyta</taxon>
        <taxon>Magnoliopsida</taxon>
        <taxon>eudicotyledons</taxon>
        <taxon>Gunneridae</taxon>
        <taxon>Pentapetalae</taxon>
        <taxon>asterids</taxon>
        <taxon>lamiids</taxon>
        <taxon>Lamiales</taxon>
        <taxon>Lamiaceae</taxon>
        <taxon>Nepetoideae</taxon>
        <taxon>Elsholtzieae</taxon>
        <taxon>Perilla</taxon>
    </lineage>
</organism>
<dbReference type="PRINTS" id="PR00463">
    <property type="entry name" value="EP450I"/>
</dbReference>
<dbReference type="GO" id="GO:0005506">
    <property type="term" value="F:iron ion binding"/>
    <property type="evidence" value="ECO:0007669"/>
    <property type="project" value="InterPro"/>
</dbReference>
<dbReference type="InterPro" id="IPR002401">
    <property type="entry name" value="Cyt_P450_E_grp-I"/>
</dbReference>
<evidence type="ECO:0000256" key="9">
    <source>
        <dbReference type="PIRSR" id="PIRSR602401-1"/>
    </source>
</evidence>
<dbReference type="FunFam" id="1.10.630.10:FF:000126">
    <property type="entry name" value="Predicted protein"/>
    <property type="match status" value="1"/>
</dbReference>
<keyword evidence="8 10" id="KW-0503">Monooxygenase</keyword>
<evidence type="ECO:0000256" key="2">
    <source>
        <dbReference type="ARBA" id="ARBA00004167"/>
    </source>
</evidence>
<accession>A0AAD4IV51</accession>
<keyword evidence="5 9" id="KW-0479">Metal-binding</keyword>
<gene>
    <name evidence="11" type="ORF">C2S53_002027</name>
</gene>
<evidence type="ECO:0000256" key="4">
    <source>
        <dbReference type="ARBA" id="ARBA00022617"/>
    </source>
</evidence>
<name>A0AAD4IV51_PERFH</name>
<dbReference type="InterPro" id="IPR036396">
    <property type="entry name" value="Cyt_P450_sf"/>
</dbReference>
<evidence type="ECO:0000256" key="3">
    <source>
        <dbReference type="ARBA" id="ARBA00010617"/>
    </source>
</evidence>
<comment type="subcellular location">
    <subcellularLocation>
        <location evidence="2">Membrane</location>
        <topology evidence="2">Single-pass membrane protein</topology>
    </subcellularLocation>
</comment>
<dbReference type="PANTHER" id="PTHR47951:SF7">
    <property type="entry name" value="FLAVONOID 3',5'-HYDROXYLASE-LIKE ISOFORM X1"/>
    <property type="match status" value="1"/>
</dbReference>
<proteinExistence type="inferred from homology"/>